<accession>A0A368GTJ7</accession>
<feature type="compositionally biased region" description="Polar residues" evidence="1">
    <location>
        <begin position="38"/>
        <end position="63"/>
    </location>
</feature>
<proteinExistence type="predicted"/>
<keyword evidence="3" id="KW-1185">Reference proteome</keyword>
<dbReference type="OrthoDB" id="5877636at2759"/>
<organism evidence="2 3">
    <name type="scientific">Ancylostoma caninum</name>
    <name type="common">Dog hookworm</name>
    <dbReference type="NCBI Taxonomy" id="29170"/>
    <lineage>
        <taxon>Eukaryota</taxon>
        <taxon>Metazoa</taxon>
        <taxon>Ecdysozoa</taxon>
        <taxon>Nematoda</taxon>
        <taxon>Chromadorea</taxon>
        <taxon>Rhabditida</taxon>
        <taxon>Rhabditina</taxon>
        <taxon>Rhabditomorpha</taxon>
        <taxon>Strongyloidea</taxon>
        <taxon>Ancylostomatidae</taxon>
        <taxon>Ancylostomatinae</taxon>
        <taxon>Ancylostoma</taxon>
    </lineage>
</organism>
<reference evidence="2 3" key="1">
    <citation type="submission" date="2014-10" db="EMBL/GenBank/DDBJ databases">
        <title>Draft genome of the hookworm Ancylostoma caninum.</title>
        <authorList>
            <person name="Mitreva M."/>
        </authorList>
    </citation>
    <scope>NUCLEOTIDE SEQUENCE [LARGE SCALE GENOMIC DNA]</scope>
    <source>
        <strain evidence="2 3">Baltimore</strain>
    </source>
</reference>
<protein>
    <submittedName>
        <fullName evidence="2">Uncharacterized protein</fullName>
    </submittedName>
</protein>
<feature type="compositionally biased region" description="Polar residues" evidence="1">
    <location>
        <begin position="134"/>
        <end position="147"/>
    </location>
</feature>
<dbReference type="EMBL" id="JOJR01000058">
    <property type="protein sequence ID" value="RCN47706.1"/>
    <property type="molecule type" value="Genomic_DNA"/>
</dbReference>
<feature type="region of interest" description="Disordered" evidence="1">
    <location>
        <begin position="31"/>
        <end position="83"/>
    </location>
</feature>
<evidence type="ECO:0000313" key="3">
    <source>
        <dbReference type="Proteomes" id="UP000252519"/>
    </source>
</evidence>
<feature type="region of interest" description="Disordered" evidence="1">
    <location>
        <begin position="132"/>
        <end position="156"/>
    </location>
</feature>
<sequence length="264" mass="28863">MHSDASVASPKANNFGPLVMHERNREFSKFSVKDLPSYTYQTSPGKTSPGSKDNDDSQSNSIEGSDAQAPSASESLAQELASLPPTEKVFGSISQQHLSPIYAIEQGMESSGSSFPYRVHGNYSPMVHERPRFSQGTSVPQPFSTPSFPAKSPLSFPTNRERRLQYTTSEIEELQSYPDDVFTKTKRDSQVARYTSSELEELANYPSDVFLKSNMPPGLPSLAVGASAGKKDGQKIEVASVFSFHVQSINVRAQSSPQTLLSTR</sequence>
<dbReference type="AlphaFoldDB" id="A0A368GTJ7"/>
<evidence type="ECO:0000256" key="1">
    <source>
        <dbReference type="SAM" id="MobiDB-lite"/>
    </source>
</evidence>
<gene>
    <name evidence="2" type="ORF">ANCCAN_06272</name>
</gene>
<name>A0A368GTJ7_ANCCA</name>
<comment type="caution">
    <text evidence="2">The sequence shown here is derived from an EMBL/GenBank/DDBJ whole genome shotgun (WGS) entry which is preliminary data.</text>
</comment>
<feature type="compositionally biased region" description="Low complexity" evidence="1">
    <location>
        <begin position="67"/>
        <end position="83"/>
    </location>
</feature>
<dbReference type="Proteomes" id="UP000252519">
    <property type="component" value="Unassembled WGS sequence"/>
</dbReference>
<feature type="region of interest" description="Disordered" evidence="1">
    <location>
        <begin position="1"/>
        <end position="20"/>
    </location>
</feature>
<evidence type="ECO:0000313" key="2">
    <source>
        <dbReference type="EMBL" id="RCN47706.1"/>
    </source>
</evidence>
<dbReference type="STRING" id="29170.A0A368GTJ7"/>